<proteinExistence type="predicted"/>
<evidence type="ECO:0000313" key="1">
    <source>
        <dbReference type="EMBL" id="KAJ2004397.1"/>
    </source>
</evidence>
<protein>
    <submittedName>
        <fullName evidence="1">Uncharacterized protein</fullName>
    </submittedName>
</protein>
<evidence type="ECO:0000313" key="2">
    <source>
        <dbReference type="Proteomes" id="UP001150907"/>
    </source>
</evidence>
<dbReference type="Proteomes" id="UP001150907">
    <property type="component" value="Unassembled WGS sequence"/>
</dbReference>
<organism evidence="1 2">
    <name type="scientific">Coemansia thaxteri</name>
    <dbReference type="NCBI Taxonomy" id="2663907"/>
    <lineage>
        <taxon>Eukaryota</taxon>
        <taxon>Fungi</taxon>
        <taxon>Fungi incertae sedis</taxon>
        <taxon>Zoopagomycota</taxon>
        <taxon>Kickxellomycotina</taxon>
        <taxon>Kickxellomycetes</taxon>
        <taxon>Kickxellales</taxon>
        <taxon>Kickxellaceae</taxon>
        <taxon>Coemansia</taxon>
    </lineage>
</organism>
<keyword evidence="2" id="KW-1185">Reference proteome</keyword>
<comment type="caution">
    <text evidence="1">The sequence shown here is derived from an EMBL/GenBank/DDBJ whole genome shotgun (WGS) entry which is preliminary data.</text>
</comment>
<name>A0A9W8BCR4_9FUNG</name>
<sequence length="148" mass="16264">MSVVQSKGLENLQSLSVGLFELTLCETINLLASLPNLATLKCKESGLGHQFDAIPRCELADYVLFTYYPLSKTFRRWECEADSSSAMDCVALCAVLLAIACPQFSCTSVSVLNNKEYARCVANVVAEEPFINYRDLIQPLPSLDASID</sequence>
<dbReference type="OrthoDB" id="5529877at2759"/>
<dbReference type="AlphaFoldDB" id="A0A9W8BCR4"/>
<accession>A0A9W8BCR4</accession>
<reference evidence="1" key="1">
    <citation type="submission" date="2022-07" db="EMBL/GenBank/DDBJ databases">
        <title>Phylogenomic reconstructions and comparative analyses of Kickxellomycotina fungi.</title>
        <authorList>
            <person name="Reynolds N.K."/>
            <person name="Stajich J.E."/>
            <person name="Barry K."/>
            <person name="Grigoriev I.V."/>
            <person name="Crous P."/>
            <person name="Smith M.E."/>
        </authorList>
    </citation>
    <scope>NUCLEOTIDE SEQUENCE</scope>
    <source>
        <strain evidence="1">IMI 214461</strain>
    </source>
</reference>
<gene>
    <name evidence="1" type="ORF">H4R26_002541</name>
</gene>
<dbReference type="EMBL" id="JANBQF010000157">
    <property type="protein sequence ID" value="KAJ2004397.1"/>
    <property type="molecule type" value="Genomic_DNA"/>
</dbReference>